<dbReference type="InterPro" id="IPR013783">
    <property type="entry name" value="Ig-like_fold"/>
</dbReference>
<protein>
    <recommendedName>
        <fullName evidence="4">Ig-like domain-containing protein</fullName>
    </recommendedName>
</protein>
<dbReference type="AlphaFoldDB" id="F2IAP9"/>
<organism evidence="2 3">
    <name type="scientific">Fluviicola taffensis (strain DSM 16823 / NCIMB 13979 / RW262)</name>
    <dbReference type="NCBI Taxonomy" id="755732"/>
    <lineage>
        <taxon>Bacteria</taxon>
        <taxon>Pseudomonadati</taxon>
        <taxon>Bacteroidota</taxon>
        <taxon>Flavobacteriia</taxon>
        <taxon>Flavobacteriales</taxon>
        <taxon>Crocinitomicaceae</taxon>
        <taxon>Fluviicola</taxon>
    </lineage>
</organism>
<dbReference type="Gene3D" id="2.60.40.10">
    <property type="entry name" value="Immunoglobulins"/>
    <property type="match status" value="1"/>
</dbReference>
<keyword evidence="1" id="KW-0732">Signal</keyword>
<dbReference type="InterPro" id="IPR014755">
    <property type="entry name" value="Cu-Rt/internalin_Ig-like"/>
</dbReference>
<dbReference type="HOGENOM" id="CLU_292008_0_0_10"/>
<reference evidence="2 3" key="1">
    <citation type="journal article" date="2011" name="Stand. Genomic Sci.">
        <title>Complete genome sequence of the gliding freshwater bacterium Fluviicola taffensis type strain (RW262).</title>
        <authorList>
            <person name="Woyke T."/>
            <person name="Chertkov O."/>
            <person name="Lapidus A."/>
            <person name="Nolan M."/>
            <person name="Lucas S."/>
            <person name="Del Rio T.G."/>
            <person name="Tice H."/>
            <person name="Cheng J.F."/>
            <person name="Tapia R."/>
            <person name="Han C."/>
            <person name="Goodwin L."/>
            <person name="Pitluck S."/>
            <person name="Liolios K."/>
            <person name="Pagani I."/>
            <person name="Ivanova N."/>
            <person name="Huntemann M."/>
            <person name="Mavromatis K."/>
            <person name="Mikhailova N."/>
            <person name="Pati A."/>
            <person name="Chen A."/>
            <person name="Palaniappan K."/>
            <person name="Land M."/>
            <person name="Hauser L."/>
            <person name="Brambilla E.M."/>
            <person name="Rohde M."/>
            <person name="Mwirichia R."/>
            <person name="Sikorski J."/>
            <person name="Tindall B.J."/>
            <person name="Goker M."/>
            <person name="Bristow J."/>
            <person name="Eisen J.A."/>
            <person name="Markowitz V."/>
            <person name="Hugenholtz P."/>
            <person name="Klenk H.P."/>
            <person name="Kyrpides N.C."/>
        </authorList>
    </citation>
    <scope>NUCLEOTIDE SEQUENCE [LARGE SCALE GENOMIC DNA]</scope>
    <source>
        <strain evidence="3">DSM 16823 / RW262 / RW262</strain>
    </source>
</reference>
<dbReference type="EMBL" id="CP002542">
    <property type="protein sequence ID" value="AEA44204.1"/>
    <property type="molecule type" value="Genomic_DNA"/>
</dbReference>
<dbReference type="STRING" id="755732.Fluta_2218"/>
<evidence type="ECO:0000313" key="2">
    <source>
        <dbReference type="EMBL" id="AEA44204.1"/>
    </source>
</evidence>
<reference evidence="3" key="2">
    <citation type="submission" date="2011-02" db="EMBL/GenBank/DDBJ databases">
        <title>The complete genome of Fluviicola taffensis DSM 16823.</title>
        <authorList>
            <consortium name="US DOE Joint Genome Institute (JGI-PGF)"/>
            <person name="Lucas S."/>
            <person name="Copeland A."/>
            <person name="Lapidus A."/>
            <person name="Bruce D."/>
            <person name="Goodwin L."/>
            <person name="Pitluck S."/>
            <person name="Kyrpides N."/>
            <person name="Mavromatis K."/>
            <person name="Ivanova N."/>
            <person name="Mikhailova N."/>
            <person name="Pagani I."/>
            <person name="Chertkov O."/>
            <person name="Detter J.C."/>
            <person name="Han C."/>
            <person name="Tapia R."/>
            <person name="Land M."/>
            <person name="Hauser L."/>
            <person name="Markowitz V."/>
            <person name="Cheng J.-F."/>
            <person name="Hugenholtz P."/>
            <person name="Woyke T."/>
            <person name="Wu D."/>
            <person name="Tindall B."/>
            <person name="Pomrenke H.G."/>
            <person name="Brambilla E."/>
            <person name="Klenk H.-P."/>
            <person name="Eisen J.A."/>
        </authorList>
    </citation>
    <scope>NUCLEOTIDE SEQUENCE [LARGE SCALE GENOMIC DNA]</scope>
    <source>
        <strain evidence="3">DSM 16823 / RW262 / RW262</strain>
    </source>
</reference>
<dbReference type="eggNOG" id="COG2132">
    <property type="taxonomic scope" value="Bacteria"/>
</dbReference>
<sequence precursor="true">MKRNNLLLLFFITVVYFSSVSQQDITLHHQQIVQLGSGRFFDQGGENGEMPNEYLRATIKAPTGYIHAFFTAIDIPSGSELRIYKGQDTIQLIGLYNGTYKPMDFFGKSFTIVYDPKSSVGTAPGFSGLVQPIPVQDVMEKATLPESDCIGAIPLCSNLTVNTSANQYENTGNVNDDNGSCYSGTGNGGSVWYSFSPQTNGNLDFMINPTGSTDYDFVLWDITAGCANKTQLSCNYSATQGATGLNSSGSSNSQDASGTTNNSLVAVQTTKVYALCINYYGGTNAGFTLGFHNIASTVNIVDNTPPTISSAYSSNCAASTSFTVNFSEYIDCNTLQASDFAIPGYTVTIITTNCVNGKTNSVVLGVSPSMPPGNYSMTVNDMNDLCGNPLNQVYPINTLVTPTANAGPDRVACSTIGFFGIPSYGSVTLTGSGGTSYIWSTGQTGASVSVSPSSSTTYTLTAISGNCSSTDQVNVTVSASPVVNLGPDQTICSGFPVTLNASGGGTYQWQSTTNGGFFGTPTGWANIGGATGSSYTASPTGTIYYQVNVTNAQGCTGKDFIKITIGSGTFGITAPPFVCQGSSVTLTLPGSMTAYTWNQAGTPVGTANTPLTVSPSATTTYTAVSTTVGCTGSASVTVPVHPLGTLTTNVSPASACPGVPVNLTSTAPAETYITQTENFESANSFTFVNGTVNRWYYGTGAAANGTKSIYVGTATGNNNYVTTNFLGLAQSSINFAYKNYTITSYCSPTLSFNWRCNGLGGTSELTIWAVPTTITPTAGTAITATGGNVLLGGPYSGSNAFSNVVLSLANYAGQSVRIVFQWRSEPSLFSPGSPNNSAACIDDVVFTDNTTYSYAWVSSPAGFTASTVNATANPTAATNYTMTATRCDGCPMASSIAVIDCNPLPVGLLEFKGEKKERENKLIWITENEVDLDYFILERSPDGINWEFVTNVDPSGNSNELTHDYSVSDYSFTRDKINYYRLIQKENDGKRVVADKMVSIDNRIQSKVIIGRTNLLGQTISDNQKGLVILIYEDGTSEKVFLQD</sequence>
<dbReference type="OrthoDB" id="9765926at2"/>
<accession>F2IAP9</accession>
<evidence type="ECO:0008006" key="4">
    <source>
        <dbReference type="Google" id="ProtNLM"/>
    </source>
</evidence>
<evidence type="ECO:0000256" key="1">
    <source>
        <dbReference type="ARBA" id="ARBA00022729"/>
    </source>
</evidence>
<dbReference type="RefSeq" id="WP_013686974.1">
    <property type="nucleotide sequence ID" value="NC_015321.1"/>
</dbReference>
<dbReference type="Proteomes" id="UP000007463">
    <property type="component" value="Chromosome"/>
</dbReference>
<keyword evidence="3" id="KW-1185">Reference proteome</keyword>
<proteinExistence type="predicted"/>
<dbReference type="eggNOG" id="COG3291">
    <property type="taxonomic scope" value="Bacteria"/>
</dbReference>
<dbReference type="Gene3D" id="2.60.40.1220">
    <property type="match status" value="1"/>
</dbReference>
<name>F2IAP9_FLUTR</name>
<evidence type="ECO:0000313" key="3">
    <source>
        <dbReference type="Proteomes" id="UP000007463"/>
    </source>
</evidence>
<gene>
    <name evidence="2" type="ordered locus">Fluta_2218</name>
</gene>
<dbReference type="KEGG" id="fte:Fluta_2218"/>